<gene>
    <name evidence="15" type="primary">ATP6</name>
    <name evidence="15" type="ORF">FM08_11</name>
</gene>
<keyword evidence="8" id="KW-0375">Hydrogen ion transport</keyword>
<dbReference type="PRINTS" id="PR00123">
    <property type="entry name" value="ATPASEA"/>
</dbReference>
<dbReference type="PANTHER" id="PTHR11410:SF0">
    <property type="entry name" value="ATP SYNTHASE SUBUNIT A"/>
    <property type="match status" value="1"/>
</dbReference>
<dbReference type="GO" id="GO:0005743">
    <property type="term" value="C:mitochondrial inner membrane"/>
    <property type="evidence" value="ECO:0007669"/>
    <property type="project" value="UniProtKB-SubCell"/>
</dbReference>
<dbReference type="Gene3D" id="1.20.120.220">
    <property type="entry name" value="ATP synthase, F0 complex, subunit A"/>
    <property type="match status" value="1"/>
</dbReference>
<dbReference type="AlphaFoldDB" id="A0A5C0PZ04"/>
<keyword evidence="11 14" id="KW-0472">Membrane</keyword>
<evidence type="ECO:0000256" key="11">
    <source>
        <dbReference type="ARBA" id="ARBA00023136"/>
    </source>
</evidence>
<keyword evidence="12" id="KW-0066">ATP synthesis</keyword>
<evidence type="ECO:0000256" key="4">
    <source>
        <dbReference type="ARBA" id="ARBA00011648"/>
    </source>
</evidence>
<evidence type="ECO:0000256" key="7">
    <source>
        <dbReference type="ARBA" id="ARBA00022692"/>
    </source>
</evidence>
<keyword evidence="10" id="KW-0406">Ion transport</keyword>
<dbReference type="Pfam" id="PF00119">
    <property type="entry name" value="ATP-synt_A"/>
    <property type="match status" value="1"/>
</dbReference>
<keyword evidence="6" id="KW-0138">CF(0)</keyword>
<dbReference type="CDD" id="cd00310">
    <property type="entry name" value="ATP-synt_Fo_a_6"/>
    <property type="match status" value="1"/>
</dbReference>
<sequence length="223" mass="25086">MMSNLFSSFDPSTSSLFSLNWTSPMLGFLLIPLSMWLIPSRINAFWMKMFSMLNKELEILLKMNDKKNSLLFISLFSLILFSNSMSLFPYIFSSTSHLSMTLTLSLPLWISLMLFGWMNNTAHMFTHLVPQGTPVLLMPFMVCIETISNIIRPMTLSVRLSANMIAGHLLLTLMGETGSKLSMIMISVLISSQLLLLILESAVAVIQSYVFSILATLYSSEVN</sequence>
<keyword evidence="9 14" id="KW-1133">Transmembrane helix</keyword>
<evidence type="ECO:0000256" key="6">
    <source>
        <dbReference type="ARBA" id="ARBA00022547"/>
    </source>
</evidence>
<dbReference type="PROSITE" id="PS00449">
    <property type="entry name" value="ATPASE_A"/>
    <property type="match status" value="1"/>
</dbReference>
<dbReference type="InterPro" id="IPR045083">
    <property type="entry name" value="ATP_synth_F0_asu_bact/mt"/>
</dbReference>
<accession>A0A5C0PZ04</accession>
<evidence type="ECO:0000256" key="13">
    <source>
        <dbReference type="RuleBase" id="RU004450"/>
    </source>
</evidence>
<evidence type="ECO:0000256" key="8">
    <source>
        <dbReference type="ARBA" id="ARBA00022781"/>
    </source>
</evidence>
<keyword evidence="7 14" id="KW-0812">Transmembrane</keyword>
<keyword evidence="15" id="KW-0496">Mitochondrion</keyword>
<dbReference type="InterPro" id="IPR000568">
    <property type="entry name" value="ATP_synth_F0_asu"/>
</dbReference>
<dbReference type="EMBL" id="MK292117">
    <property type="protein sequence ID" value="QEJ81647.1"/>
    <property type="molecule type" value="Genomic_DNA"/>
</dbReference>
<dbReference type="GeneID" id="41827127"/>
<dbReference type="InterPro" id="IPR035908">
    <property type="entry name" value="F0_ATP_A_sf"/>
</dbReference>
<evidence type="ECO:0000313" key="15">
    <source>
        <dbReference type="EMBL" id="QEJ81647.1"/>
    </source>
</evidence>
<comment type="function">
    <text evidence="1">Mitochondrial membrane ATP synthase (F(1)F(0) ATP synthase or Complex V) produces ATP from ADP in the presence of a proton gradient across the membrane which is generated by electron transport complexes of the respiratory chain. F-type ATPases consist of two structural domains, F(1) - containing the extramembraneous catalytic core and F(0) - containing the membrane proton channel, linked together by a central stalk and a peripheral stalk. During catalysis, ATP synthesis in the catalytic domain of F(1) is coupled via a rotary mechanism of the central stalk subunits to proton translocation. Key component of the proton channel; it may play a direct role in the translocation of protons across the membrane.</text>
</comment>
<geneLocation type="mitochondrion" evidence="15"/>
<name>A0A5C0PZ04_9COLE</name>
<dbReference type="InterPro" id="IPR023011">
    <property type="entry name" value="ATP_synth_F0_asu_AS"/>
</dbReference>
<proteinExistence type="inferred from homology"/>
<evidence type="ECO:0000256" key="3">
    <source>
        <dbReference type="ARBA" id="ARBA00006810"/>
    </source>
</evidence>
<feature type="transmembrane region" description="Helical" evidence="14">
    <location>
        <begin position="98"/>
        <end position="116"/>
    </location>
</feature>
<dbReference type="CTD" id="4508"/>
<reference evidence="15" key="1">
    <citation type="journal article" date="2019" name="Mol. Phylogenet. Evol.">
        <title>Phylogenetic analysis provides insights into the evolution of Asian fireflies and adult bioluminescence.</title>
        <authorList>
            <person name="Chen X."/>
            <person name="Dong Z."/>
            <person name="Liu G."/>
            <person name="He J."/>
            <person name="Zhao R."/>
            <person name="Wang W."/>
            <person name="Peng Y."/>
            <person name="Li X."/>
        </authorList>
    </citation>
    <scope>NUCLEOTIDE SEQUENCE</scope>
</reference>
<evidence type="ECO:0000256" key="1">
    <source>
        <dbReference type="ARBA" id="ARBA00002070"/>
    </source>
</evidence>
<comment type="subunit">
    <text evidence="4">F-type ATPases have 2 components, CF(1) - the catalytic core - and CF(0) - the membrane proton channel. CF(1) has five subunits: alpha(3), beta(3), gamma(1), delta(1), epsilon(1). CF(0) has three main subunits: a, b and c.</text>
</comment>
<keyword evidence="5" id="KW-0813">Transport</keyword>
<evidence type="ECO:0000256" key="10">
    <source>
        <dbReference type="ARBA" id="ARBA00023065"/>
    </source>
</evidence>
<evidence type="ECO:0000256" key="5">
    <source>
        <dbReference type="ARBA" id="ARBA00022448"/>
    </source>
</evidence>
<evidence type="ECO:0000256" key="12">
    <source>
        <dbReference type="ARBA" id="ARBA00023310"/>
    </source>
</evidence>
<comment type="similarity">
    <text evidence="3">Belongs to the ATPase A chain family.</text>
</comment>
<evidence type="ECO:0000256" key="14">
    <source>
        <dbReference type="SAM" id="Phobius"/>
    </source>
</evidence>
<evidence type="ECO:0000256" key="9">
    <source>
        <dbReference type="ARBA" id="ARBA00022989"/>
    </source>
</evidence>
<dbReference type="GO" id="GO:0045259">
    <property type="term" value="C:proton-transporting ATP synthase complex"/>
    <property type="evidence" value="ECO:0007669"/>
    <property type="project" value="UniProtKB-KW"/>
</dbReference>
<organism evidence="15">
    <name type="scientific">Pyrocoelia thibetana</name>
    <dbReference type="NCBI Taxonomy" id="370602"/>
    <lineage>
        <taxon>Eukaryota</taxon>
        <taxon>Metazoa</taxon>
        <taxon>Ecdysozoa</taxon>
        <taxon>Arthropoda</taxon>
        <taxon>Hexapoda</taxon>
        <taxon>Insecta</taxon>
        <taxon>Pterygota</taxon>
        <taxon>Neoptera</taxon>
        <taxon>Endopterygota</taxon>
        <taxon>Coleoptera</taxon>
        <taxon>Polyphaga</taxon>
        <taxon>Elateriformia</taxon>
        <taxon>Elateroidea</taxon>
        <taxon>Lampyridae</taxon>
        <taxon>Lampyrinae</taxon>
        <taxon>Pyrocoelia</taxon>
    </lineage>
</organism>
<evidence type="ECO:0000256" key="2">
    <source>
        <dbReference type="ARBA" id="ARBA00004141"/>
    </source>
</evidence>
<dbReference type="NCBIfam" id="TIGR01131">
    <property type="entry name" value="ATP_synt_6_or_A"/>
    <property type="match status" value="1"/>
</dbReference>
<dbReference type="PANTHER" id="PTHR11410">
    <property type="entry name" value="ATP SYNTHASE SUBUNIT A"/>
    <property type="match status" value="1"/>
</dbReference>
<feature type="transmembrane region" description="Helical" evidence="14">
    <location>
        <begin position="20"/>
        <end position="39"/>
    </location>
</feature>
<comment type="subcellular location">
    <subcellularLocation>
        <location evidence="2">Membrane</location>
        <topology evidence="2">Multi-pass membrane protein</topology>
    </subcellularLocation>
    <subcellularLocation>
        <location evidence="13">Mitochondrion inner membrane</location>
        <topology evidence="13">Multi-pass membrane protein</topology>
    </subcellularLocation>
</comment>
<feature type="transmembrane region" description="Helical" evidence="14">
    <location>
        <begin position="194"/>
        <end position="218"/>
    </location>
</feature>
<dbReference type="SUPFAM" id="SSF81336">
    <property type="entry name" value="F1F0 ATP synthase subunit A"/>
    <property type="match status" value="1"/>
</dbReference>
<dbReference type="RefSeq" id="YP_009695417.1">
    <property type="nucleotide sequence ID" value="NC_044792.1"/>
</dbReference>
<feature type="transmembrane region" description="Helical" evidence="14">
    <location>
        <begin position="70"/>
        <end position="92"/>
    </location>
</feature>
<protein>
    <recommendedName>
        <fullName evidence="13">ATP synthase subunit a</fullName>
    </recommendedName>
</protein>
<dbReference type="GO" id="GO:0046933">
    <property type="term" value="F:proton-transporting ATP synthase activity, rotational mechanism"/>
    <property type="evidence" value="ECO:0007669"/>
    <property type="project" value="TreeGrafter"/>
</dbReference>